<feature type="transmembrane region" description="Helical" evidence="1">
    <location>
        <begin position="7"/>
        <end position="34"/>
    </location>
</feature>
<keyword evidence="1" id="KW-0472">Membrane</keyword>
<keyword evidence="1" id="KW-1133">Transmembrane helix</keyword>
<evidence type="ECO:0000256" key="1">
    <source>
        <dbReference type="SAM" id="Phobius"/>
    </source>
</evidence>
<name>A0ABV9WA13_9ACTN</name>
<accession>A0ABV9WA13</accession>
<evidence type="ECO:0000313" key="2">
    <source>
        <dbReference type="EMBL" id="MFC5004330.1"/>
    </source>
</evidence>
<proteinExistence type="predicted"/>
<evidence type="ECO:0008006" key="4">
    <source>
        <dbReference type="Google" id="ProtNLM"/>
    </source>
</evidence>
<keyword evidence="1" id="KW-0812">Transmembrane</keyword>
<comment type="caution">
    <text evidence="2">The sequence shown here is derived from an EMBL/GenBank/DDBJ whole genome shotgun (WGS) entry which is preliminary data.</text>
</comment>
<dbReference type="RefSeq" id="WP_380124112.1">
    <property type="nucleotide sequence ID" value="NZ_JBHSIU010000060.1"/>
</dbReference>
<feature type="transmembrane region" description="Helical" evidence="1">
    <location>
        <begin position="40"/>
        <end position="59"/>
    </location>
</feature>
<dbReference type="EMBL" id="JBHSIU010000060">
    <property type="protein sequence ID" value="MFC5004330.1"/>
    <property type="molecule type" value="Genomic_DNA"/>
</dbReference>
<keyword evidence="3" id="KW-1185">Reference proteome</keyword>
<evidence type="ECO:0000313" key="3">
    <source>
        <dbReference type="Proteomes" id="UP001595912"/>
    </source>
</evidence>
<gene>
    <name evidence="2" type="ORF">ACFPIJ_41705</name>
</gene>
<protein>
    <recommendedName>
        <fullName evidence="4">Peptidase M48 domain-containing protein</fullName>
    </recommendedName>
</protein>
<reference evidence="3" key="1">
    <citation type="journal article" date="2019" name="Int. J. Syst. Evol. Microbiol.">
        <title>The Global Catalogue of Microorganisms (GCM) 10K type strain sequencing project: providing services to taxonomists for standard genome sequencing and annotation.</title>
        <authorList>
            <consortium name="The Broad Institute Genomics Platform"/>
            <consortium name="The Broad Institute Genome Sequencing Center for Infectious Disease"/>
            <person name="Wu L."/>
            <person name="Ma J."/>
        </authorList>
    </citation>
    <scope>NUCLEOTIDE SEQUENCE [LARGE SCALE GENOMIC DNA]</scope>
    <source>
        <strain evidence="3">CGMCC 4.7152</strain>
    </source>
</reference>
<sequence>MIAVRAWVAIALLVGFYVMTVVLLAGILVAGFFAGWVLRWIAIGAAVALFLAVLQVFAARPPSPTGVRLTEARAPELWHVVRGLAALAGTREPDEIRLVATPRVRVVEEAGLLGLRGGWRTLEIGAPLLRALTVTDLAATAGHQLSRLTRRHSGPVAVAHRGQVIVNATAAAVRNPFVRAMFLAYAGLYTAVVEPIDRLLDREADGTLVAVAGREGAAEALLRTALVEAAWQQYRQEYVDPLRERGYVAADMFDGFAEFMAVRGAPALPADAQQRVAAIAAGPSATVTPDIRPALDLVSEERDEVLRQLEVGAFHETGFRVLPWHELTAKAATNAAQLDANRLLEAAGGDARAVLRLLADGRLPRDASTTNALRGLVAVTLLDAGAATWRHSWTGPAQLVDLEGNPVDRDLASVLA</sequence>
<dbReference type="Proteomes" id="UP001595912">
    <property type="component" value="Unassembled WGS sequence"/>
</dbReference>
<organism evidence="2 3">
    <name type="scientific">Dactylosporangium cerinum</name>
    <dbReference type="NCBI Taxonomy" id="1434730"/>
    <lineage>
        <taxon>Bacteria</taxon>
        <taxon>Bacillati</taxon>
        <taxon>Actinomycetota</taxon>
        <taxon>Actinomycetes</taxon>
        <taxon>Micromonosporales</taxon>
        <taxon>Micromonosporaceae</taxon>
        <taxon>Dactylosporangium</taxon>
    </lineage>
</organism>